<accession>A0A5P3VJV3</accession>
<reference evidence="2 3" key="1">
    <citation type="submission" date="2018-09" db="EMBL/GenBank/DDBJ databases">
        <title>Complete genome sequence of Cupriavidus oxalaticus T2, a bacterium capable of phenol tolerance and degradation.</title>
        <authorList>
            <person name="Yan J."/>
        </authorList>
    </citation>
    <scope>NUCLEOTIDE SEQUENCE [LARGE SCALE GENOMIC DNA]</scope>
    <source>
        <strain evidence="2 3">T2</strain>
    </source>
</reference>
<protein>
    <submittedName>
        <fullName evidence="2">Uncharacterized protein</fullName>
    </submittedName>
</protein>
<evidence type="ECO:0000313" key="2">
    <source>
        <dbReference type="EMBL" id="QEZ46225.1"/>
    </source>
</evidence>
<proteinExistence type="predicted"/>
<evidence type="ECO:0000256" key="1">
    <source>
        <dbReference type="SAM" id="MobiDB-lite"/>
    </source>
</evidence>
<feature type="compositionally biased region" description="Polar residues" evidence="1">
    <location>
        <begin position="20"/>
        <end position="33"/>
    </location>
</feature>
<sequence length="112" mass="11870">MARYHFRAAPIRGARDPKPNTGSARYNDHTTNGIDAHSNPLAYLHMNGIRVSDADAARMTPSAAIGLTNAVRGAVARNQMSPAGLSTVATFKDPQRSHTEPAFTAIIAADGE</sequence>
<organism evidence="2 3">
    <name type="scientific">Cupriavidus oxalaticus</name>
    <dbReference type="NCBI Taxonomy" id="96344"/>
    <lineage>
        <taxon>Bacteria</taxon>
        <taxon>Pseudomonadati</taxon>
        <taxon>Pseudomonadota</taxon>
        <taxon>Betaproteobacteria</taxon>
        <taxon>Burkholderiales</taxon>
        <taxon>Burkholderiaceae</taxon>
        <taxon>Cupriavidus</taxon>
    </lineage>
</organism>
<name>A0A5P3VJV3_9BURK</name>
<evidence type="ECO:0000313" key="3">
    <source>
        <dbReference type="Proteomes" id="UP000325743"/>
    </source>
</evidence>
<dbReference type="Proteomes" id="UP000325743">
    <property type="component" value="Chromosome 2"/>
</dbReference>
<dbReference type="EMBL" id="CP032519">
    <property type="protein sequence ID" value="QEZ46225.1"/>
    <property type="molecule type" value="Genomic_DNA"/>
</dbReference>
<feature type="region of interest" description="Disordered" evidence="1">
    <location>
        <begin position="1"/>
        <end position="33"/>
    </location>
</feature>
<dbReference type="RefSeq" id="WP_151071477.1">
    <property type="nucleotide sequence ID" value="NZ_CP032519.1"/>
</dbReference>
<dbReference type="AlphaFoldDB" id="A0A5P3VJV3"/>
<gene>
    <name evidence="2" type="ORF">D2917_18270</name>
</gene>